<evidence type="ECO:0000259" key="6">
    <source>
        <dbReference type="Pfam" id="PF04085"/>
    </source>
</evidence>
<evidence type="ECO:0000256" key="4">
    <source>
        <dbReference type="ARBA" id="ARBA00032089"/>
    </source>
</evidence>
<dbReference type="Proteomes" id="UP001082899">
    <property type="component" value="Unassembled WGS sequence"/>
</dbReference>
<feature type="region of interest" description="Disordered" evidence="5">
    <location>
        <begin position="281"/>
        <end position="307"/>
    </location>
</feature>
<accession>A0ABT3ZKU4</accession>
<dbReference type="InterPro" id="IPR055342">
    <property type="entry name" value="MreC_beta-barrel_core"/>
</dbReference>
<evidence type="ECO:0000313" key="8">
    <source>
        <dbReference type="Proteomes" id="UP001082899"/>
    </source>
</evidence>
<sequence length="411" mass="43073">MDYSPPPLFKQGPPALVRLAVFVMLALGLLITDAHFHTLKVVRQVVGTVLYPLQRAALVPRDLALGTLDFFVSGTQLRAQNAALQKRNLELGLSAARAAELTVENVHLRALLELAQRSPIKPIPAEIQYDTRDPFTQKVIIDHGLQSGVNAGSPVINENGLIGQVSRVYPLQSEVTLLTDRDQAVPVQIVRTGVRSVVYGTANGDLLDLRFVPTGADIKPGDELVTSGLDGVYPSGLPVARVLRIERQSDSAFAKVVATPVAQIRGVRQLLVLHYVEAIPPNPTEQPASEAAPARNGGKGGRNGKDARDVTRAGVAGASAASAAEAATLSASGALAVSEVLAVQRARNAEARRAHAQRRNAADGHAASVATASRAEPHPASHPTSGTAAGTRPPAKPSAPSTDPAPRAAPH</sequence>
<dbReference type="InterPro" id="IPR007221">
    <property type="entry name" value="MreC"/>
</dbReference>
<dbReference type="NCBIfam" id="TIGR00219">
    <property type="entry name" value="mreC"/>
    <property type="match status" value="1"/>
</dbReference>
<reference evidence="7" key="1">
    <citation type="submission" date="2022-11" db="EMBL/GenBank/DDBJ databases">
        <title>Robbsia betulipollinis sp. nov., isolated from pollen of birch (Betula pendula).</title>
        <authorList>
            <person name="Shi H."/>
            <person name="Ambika Manirajan B."/>
            <person name="Ratering S."/>
            <person name="Geissler-Plaum R."/>
            <person name="Schnell S."/>
        </authorList>
    </citation>
    <scope>NUCLEOTIDE SEQUENCE</scope>
    <source>
        <strain evidence="7">Bb-Pol-6</strain>
    </source>
</reference>
<evidence type="ECO:0000256" key="3">
    <source>
        <dbReference type="ARBA" id="ARBA00022960"/>
    </source>
</evidence>
<gene>
    <name evidence="7" type="primary">mreC</name>
    <name evidence="7" type="ORF">OVY01_06555</name>
</gene>
<dbReference type="RefSeq" id="WP_267846562.1">
    <property type="nucleotide sequence ID" value="NZ_JAPMXC010000001.1"/>
</dbReference>
<dbReference type="Gene3D" id="2.40.10.340">
    <property type="entry name" value="Rod shape-determining protein MreC, domain 1"/>
    <property type="match status" value="1"/>
</dbReference>
<keyword evidence="8" id="KW-1185">Reference proteome</keyword>
<feature type="domain" description="Rod shape-determining protein MreC beta-barrel core" evidence="6">
    <location>
        <begin position="130"/>
        <end position="273"/>
    </location>
</feature>
<comment type="caution">
    <text evidence="7">The sequence shown here is derived from an EMBL/GenBank/DDBJ whole genome shotgun (WGS) entry which is preliminary data.</text>
</comment>
<feature type="region of interest" description="Disordered" evidence="5">
    <location>
        <begin position="351"/>
        <end position="411"/>
    </location>
</feature>
<keyword evidence="3" id="KW-0133">Cell shape</keyword>
<evidence type="ECO:0000256" key="5">
    <source>
        <dbReference type="SAM" id="MobiDB-lite"/>
    </source>
</evidence>
<dbReference type="Gene3D" id="2.40.10.350">
    <property type="entry name" value="Rod shape-determining protein MreC, domain 2"/>
    <property type="match status" value="1"/>
</dbReference>
<protein>
    <recommendedName>
        <fullName evidence="2">Cell shape-determining protein MreC</fullName>
    </recommendedName>
    <alternativeName>
        <fullName evidence="4">Cell shape protein MreC</fullName>
    </alternativeName>
</protein>
<evidence type="ECO:0000256" key="2">
    <source>
        <dbReference type="ARBA" id="ARBA00013855"/>
    </source>
</evidence>
<dbReference type="EMBL" id="JAPMXC010000001">
    <property type="protein sequence ID" value="MCY0386895.1"/>
    <property type="molecule type" value="Genomic_DNA"/>
</dbReference>
<name>A0ABT3ZKU4_9BURK</name>
<dbReference type="PANTHER" id="PTHR34138:SF1">
    <property type="entry name" value="CELL SHAPE-DETERMINING PROTEIN MREC"/>
    <property type="match status" value="1"/>
</dbReference>
<dbReference type="PANTHER" id="PTHR34138">
    <property type="entry name" value="CELL SHAPE-DETERMINING PROTEIN MREC"/>
    <property type="match status" value="1"/>
</dbReference>
<evidence type="ECO:0000313" key="7">
    <source>
        <dbReference type="EMBL" id="MCY0386895.1"/>
    </source>
</evidence>
<organism evidence="7 8">
    <name type="scientific">Robbsia betulipollinis</name>
    <dbReference type="NCBI Taxonomy" id="2981849"/>
    <lineage>
        <taxon>Bacteria</taxon>
        <taxon>Pseudomonadati</taxon>
        <taxon>Pseudomonadota</taxon>
        <taxon>Betaproteobacteria</taxon>
        <taxon>Burkholderiales</taxon>
        <taxon>Burkholderiaceae</taxon>
        <taxon>Robbsia</taxon>
    </lineage>
</organism>
<dbReference type="InterPro" id="IPR042177">
    <property type="entry name" value="Cell/Rod_1"/>
</dbReference>
<comment type="similarity">
    <text evidence="1">Belongs to the MreC family.</text>
</comment>
<evidence type="ECO:0000256" key="1">
    <source>
        <dbReference type="ARBA" id="ARBA00009369"/>
    </source>
</evidence>
<dbReference type="InterPro" id="IPR042175">
    <property type="entry name" value="Cell/Rod_MreC_2"/>
</dbReference>
<dbReference type="Pfam" id="PF04085">
    <property type="entry name" value="MreC"/>
    <property type="match status" value="1"/>
</dbReference>
<proteinExistence type="inferred from homology"/>